<dbReference type="STRING" id="4555.A0A368R1D4"/>
<evidence type="ECO:0000313" key="2">
    <source>
        <dbReference type="EMBL" id="RCV23884.1"/>
    </source>
</evidence>
<sequence length="216" mass="23694">MGFDCVDNDSWIFSPALWGDVDEASVRKAFDGPSDGRLSITAVRRCYHRDARAVRFLDSTKGRGAWAFGWYGAAAHHVQVAADGGDLTVNWPLLGAVRAHERGIHLSVQGKPMPSVELSVASMNDQQTAHLLFCVLSPGFPEIIDAGSPQSQASSPLFRSGTDAMENPTWHVIWESSAGTQILPLYMVSFRPTQRYKRTGSPHEEASIQKKVRLSV</sequence>
<accession>A0A368R1D4</accession>
<dbReference type="KEGG" id="sita:105914357"/>
<dbReference type="InterPro" id="IPR044964">
    <property type="entry name" value="RCD1/SRO1-5"/>
</dbReference>
<dbReference type="PANTHER" id="PTHR32263:SF19">
    <property type="entry name" value="OS03G0230300 PROTEIN"/>
    <property type="match status" value="1"/>
</dbReference>
<reference evidence="2" key="2">
    <citation type="submission" date="2015-07" db="EMBL/GenBank/DDBJ databases">
        <authorList>
            <person name="Noorani M."/>
        </authorList>
    </citation>
    <scope>NUCLEOTIDE SEQUENCE</scope>
    <source>
        <strain evidence="2">Yugu1</strain>
    </source>
</reference>
<dbReference type="AlphaFoldDB" id="A0A368R1D4"/>
<feature type="region of interest" description="Disordered" evidence="1">
    <location>
        <begin position="196"/>
        <end position="216"/>
    </location>
</feature>
<organism evidence="2">
    <name type="scientific">Setaria italica</name>
    <name type="common">Foxtail millet</name>
    <name type="synonym">Panicum italicum</name>
    <dbReference type="NCBI Taxonomy" id="4555"/>
    <lineage>
        <taxon>Eukaryota</taxon>
        <taxon>Viridiplantae</taxon>
        <taxon>Streptophyta</taxon>
        <taxon>Embryophyta</taxon>
        <taxon>Tracheophyta</taxon>
        <taxon>Spermatophyta</taxon>
        <taxon>Magnoliopsida</taxon>
        <taxon>Liliopsida</taxon>
        <taxon>Poales</taxon>
        <taxon>Poaceae</taxon>
        <taxon>PACMAD clade</taxon>
        <taxon>Panicoideae</taxon>
        <taxon>Panicodae</taxon>
        <taxon>Paniceae</taxon>
        <taxon>Cenchrinae</taxon>
        <taxon>Setaria</taxon>
    </lineage>
</organism>
<gene>
    <name evidence="2" type="ORF">SETIT_5G040600v2</name>
</gene>
<dbReference type="OrthoDB" id="713594at2759"/>
<protein>
    <submittedName>
        <fullName evidence="2">Uncharacterized protein</fullName>
    </submittedName>
</protein>
<reference evidence="2" key="1">
    <citation type="journal article" date="2012" name="Nat. Biotechnol.">
        <title>Reference genome sequence of the model plant Setaria.</title>
        <authorList>
            <person name="Bennetzen J.L."/>
            <person name="Schmutz J."/>
            <person name="Wang H."/>
            <person name="Percifield R."/>
            <person name="Hawkins J."/>
            <person name="Pontaroli A.C."/>
            <person name="Estep M."/>
            <person name="Feng L."/>
            <person name="Vaughn J.N."/>
            <person name="Grimwood J."/>
            <person name="Jenkins J."/>
            <person name="Barry K."/>
            <person name="Lindquist E."/>
            <person name="Hellsten U."/>
            <person name="Deshpande S."/>
            <person name="Wang X."/>
            <person name="Wu X."/>
            <person name="Mitros T."/>
            <person name="Triplett J."/>
            <person name="Yang X."/>
            <person name="Ye C.Y."/>
            <person name="Mauro-Herrera M."/>
            <person name="Wang L."/>
            <person name="Li P."/>
            <person name="Sharma M."/>
            <person name="Sharma R."/>
            <person name="Ronald P.C."/>
            <person name="Panaud O."/>
            <person name="Kellogg E.A."/>
            <person name="Brutnell T.P."/>
            <person name="Doust A.N."/>
            <person name="Tuskan G.A."/>
            <person name="Rokhsar D."/>
            <person name="Devos K.M."/>
        </authorList>
    </citation>
    <scope>NUCLEOTIDE SEQUENCE [LARGE SCALE GENOMIC DNA]</scope>
    <source>
        <strain evidence="2">Yugu1</strain>
    </source>
</reference>
<name>A0A368R1D4_SETIT</name>
<evidence type="ECO:0000256" key="1">
    <source>
        <dbReference type="SAM" id="MobiDB-lite"/>
    </source>
</evidence>
<dbReference type="EMBL" id="CM003532">
    <property type="protein sequence ID" value="RCV23884.1"/>
    <property type="molecule type" value="Genomic_DNA"/>
</dbReference>
<dbReference type="PANTHER" id="PTHR32263">
    <property type="entry name" value="INACTIVE POLY [ADP-RIBOSE] POLYMERASE SRO4-RELATED"/>
    <property type="match status" value="1"/>
</dbReference>
<proteinExistence type="predicted"/>